<evidence type="ECO:0000313" key="2">
    <source>
        <dbReference type="EMBL" id="QQR92732.1"/>
    </source>
</evidence>
<dbReference type="EMBL" id="CP064981">
    <property type="protein sequence ID" value="QQR92732.1"/>
    <property type="molecule type" value="Genomic_DNA"/>
</dbReference>
<dbReference type="Proteomes" id="UP000596004">
    <property type="component" value="Chromosome"/>
</dbReference>
<gene>
    <name evidence="2" type="ORF">IPJ89_00620</name>
</gene>
<keyword evidence="1" id="KW-0812">Transmembrane</keyword>
<evidence type="ECO:0000256" key="1">
    <source>
        <dbReference type="SAM" id="Phobius"/>
    </source>
</evidence>
<organism evidence="2">
    <name type="scientific">Candidatus Iainarchaeum sp</name>
    <dbReference type="NCBI Taxonomy" id="3101447"/>
    <lineage>
        <taxon>Archaea</taxon>
        <taxon>Candidatus Iainarchaeota</taxon>
        <taxon>Candidatus Iainarchaeia</taxon>
        <taxon>Candidatus Iainarchaeales</taxon>
        <taxon>Candidatus Iainarchaeaceae</taxon>
        <taxon>Candidatus Iainarchaeum</taxon>
    </lineage>
</organism>
<protein>
    <recommendedName>
        <fullName evidence="3">DUF4399 domain-containing protein</fullName>
    </recommendedName>
</protein>
<sequence>MRWIIALLILSSLALCVQAHEVVTNDTAHDTAHLDLYNIPAGETIPSIRMEVELDHDAGWNVHLITNDFAFAPEHVGQAHLPGEGHVHLYVDGEKIARVYGEWYHLQELPGGNHYLSAVLTTNDHKLYAVEGQTIQAGLVVNVPETYDDSPTGKAKEQTQHYAEQSILPIGFILVLLIIGFAMGIYLSSHEK</sequence>
<keyword evidence="1" id="KW-1133">Transmembrane helix</keyword>
<feature type="transmembrane region" description="Helical" evidence="1">
    <location>
        <begin position="167"/>
        <end position="187"/>
    </location>
</feature>
<keyword evidence="1" id="KW-0472">Membrane</keyword>
<reference evidence="2" key="1">
    <citation type="submission" date="2020-11" db="EMBL/GenBank/DDBJ databases">
        <title>Connecting structure to function with the recovery of over 1000 high-quality activated sludge metagenome-assembled genomes encoding full-length rRNA genes using long-read sequencing.</title>
        <authorList>
            <person name="Singleton C.M."/>
            <person name="Petriglieri F."/>
            <person name="Kristensen J.M."/>
            <person name="Kirkegaard R.H."/>
            <person name="Michaelsen T.Y."/>
            <person name="Andersen M.H."/>
            <person name="Karst S.M."/>
            <person name="Dueholm M.S."/>
            <person name="Nielsen P.H."/>
            <person name="Albertsen M."/>
        </authorList>
    </citation>
    <scope>NUCLEOTIDE SEQUENCE</scope>
    <source>
        <strain evidence="2">Fred_18-Q3-R57-64_BAT3C.431</strain>
    </source>
</reference>
<name>A0A7T9DK14_9ARCH</name>
<evidence type="ECO:0008006" key="3">
    <source>
        <dbReference type="Google" id="ProtNLM"/>
    </source>
</evidence>
<accession>A0A7T9DK14</accession>
<dbReference type="AlphaFoldDB" id="A0A7T9DK14"/>
<proteinExistence type="predicted"/>